<feature type="compositionally biased region" description="Low complexity" evidence="1">
    <location>
        <begin position="91"/>
        <end position="109"/>
    </location>
</feature>
<dbReference type="Proteomes" id="UP001642487">
    <property type="component" value="Chromosome 8"/>
</dbReference>
<organism evidence="2 3">
    <name type="scientific">Citrullus colocynthis</name>
    <name type="common">colocynth</name>
    <dbReference type="NCBI Taxonomy" id="252529"/>
    <lineage>
        <taxon>Eukaryota</taxon>
        <taxon>Viridiplantae</taxon>
        <taxon>Streptophyta</taxon>
        <taxon>Embryophyta</taxon>
        <taxon>Tracheophyta</taxon>
        <taxon>Spermatophyta</taxon>
        <taxon>Magnoliopsida</taxon>
        <taxon>eudicotyledons</taxon>
        <taxon>Gunneridae</taxon>
        <taxon>Pentapetalae</taxon>
        <taxon>rosids</taxon>
        <taxon>fabids</taxon>
        <taxon>Cucurbitales</taxon>
        <taxon>Cucurbitaceae</taxon>
        <taxon>Benincaseae</taxon>
        <taxon>Citrullus</taxon>
    </lineage>
</organism>
<name>A0ABP0Z6N6_9ROSI</name>
<proteinExistence type="predicted"/>
<evidence type="ECO:0000313" key="2">
    <source>
        <dbReference type="EMBL" id="CAK9327578.1"/>
    </source>
</evidence>
<accession>A0ABP0Z6N6</accession>
<sequence>MGEKMQPPSPPPSVSLHSNFFSSLKQVEKRLKLDHPSQQGVLHPPPPFPLETNSSASAEESLSTPLYLHFSQTNTSSALQESSEPPLEFLSNSSQSPPSSPQSESNPRNPIDHGQNRALDHIQRLIQLLGLGESRDEKELGTKSGCNGCEGCESGFYSKIVGLKGPKCRKEVERLNGWIEFFWNGGGEEERLEPLRLAYLLLGKAVFASNGGDGCLEGLEFPSTVEDFLLNDPPP</sequence>
<feature type="compositionally biased region" description="Basic and acidic residues" evidence="1">
    <location>
        <begin position="26"/>
        <end position="35"/>
    </location>
</feature>
<protein>
    <submittedName>
        <fullName evidence="2">Uncharacterized protein</fullName>
    </submittedName>
</protein>
<keyword evidence="3" id="KW-1185">Reference proteome</keyword>
<gene>
    <name evidence="2" type="ORF">CITCOLO1_LOCUS19964</name>
</gene>
<reference evidence="2 3" key="1">
    <citation type="submission" date="2024-03" db="EMBL/GenBank/DDBJ databases">
        <authorList>
            <person name="Gkanogiannis A."/>
            <person name="Becerra Lopez-Lavalle L."/>
        </authorList>
    </citation>
    <scope>NUCLEOTIDE SEQUENCE [LARGE SCALE GENOMIC DNA]</scope>
</reference>
<evidence type="ECO:0000256" key="1">
    <source>
        <dbReference type="SAM" id="MobiDB-lite"/>
    </source>
</evidence>
<feature type="region of interest" description="Disordered" evidence="1">
    <location>
        <begin position="1"/>
        <end position="115"/>
    </location>
</feature>
<evidence type="ECO:0000313" key="3">
    <source>
        <dbReference type="Proteomes" id="UP001642487"/>
    </source>
</evidence>
<feature type="compositionally biased region" description="Polar residues" evidence="1">
    <location>
        <begin position="15"/>
        <end position="25"/>
    </location>
</feature>
<dbReference type="EMBL" id="OZ021742">
    <property type="protein sequence ID" value="CAK9327578.1"/>
    <property type="molecule type" value="Genomic_DNA"/>
</dbReference>
<feature type="compositionally biased region" description="Polar residues" evidence="1">
    <location>
        <begin position="51"/>
        <end position="83"/>
    </location>
</feature>